<keyword evidence="2" id="KW-1185">Reference proteome</keyword>
<evidence type="ECO:0000313" key="2">
    <source>
        <dbReference type="Proteomes" id="UP000264120"/>
    </source>
</evidence>
<organism evidence="1 2">
    <name type="scientific">Komagataeibacter saccharivorans</name>
    <dbReference type="NCBI Taxonomy" id="265959"/>
    <lineage>
        <taxon>Bacteria</taxon>
        <taxon>Pseudomonadati</taxon>
        <taxon>Pseudomonadota</taxon>
        <taxon>Alphaproteobacteria</taxon>
        <taxon>Acetobacterales</taxon>
        <taxon>Acetobacteraceae</taxon>
        <taxon>Komagataeibacter</taxon>
    </lineage>
</organism>
<dbReference type="EMBL" id="CP023036">
    <property type="protein sequence ID" value="AXY21708.1"/>
    <property type="molecule type" value="Genomic_DNA"/>
</dbReference>
<dbReference type="AlphaFoldDB" id="A0A347WA15"/>
<name>A0A347WA15_9PROT</name>
<dbReference type="InterPro" id="IPR023214">
    <property type="entry name" value="HAD_sf"/>
</dbReference>
<dbReference type="Proteomes" id="UP000264120">
    <property type="component" value="Chromosome"/>
</dbReference>
<sequence>MKNLVIDLDYTICTPYENEDQVEDPALKYSQAAPIPDVIKKICEYKKNGFHITIHTSRNMRTYNGDVSAIIKNTLPIITEWLERHKVPYDAIVVGKPWCGNDGFYVDDKAIRPSEFRDLSYDQITELLNKEKI</sequence>
<protein>
    <recommendedName>
        <fullName evidence="3">Capsule biosynthesis phosphatase</fullName>
    </recommendedName>
</protein>
<dbReference type="SUPFAM" id="SSF56784">
    <property type="entry name" value="HAD-like"/>
    <property type="match status" value="1"/>
</dbReference>
<proteinExistence type="predicted"/>
<dbReference type="InterPro" id="IPR036412">
    <property type="entry name" value="HAD-like_sf"/>
</dbReference>
<dbReference type="OrthoDB" id="5509517at2"/>
<accession>A0A347WA15</accession>
<dbReference type="NCBIfam" id="TIGR01689">
    <property type="entry name" value="EcbF-BcbF"/>
    <property type="match status" value="1"/>
</dbReference>
<evidence type="ECO:0000313" key="1">
    <source>
        <dbReference type="EMBL" id="AXY21708.1"/>
    </source>
</evidence>
<dbReference type="InterPro" id="IPR010033">
    <property type="entry name" value="HAD_SF_ppase_IIIC"/>
</dbReference>
<dbReference type="InterPro" id="IPR010039">
    <property type="entry name" value="EcbF_BcbF"/>
</dbReference>
<gene>
    <name evidence="1" type="ORF">CD178_00908</name>
</gene>
<dbReference type="RefSeq" id="WP_102325124.1">
    <property type="nucleotide sequence ID" value="NZ_CALCQY010000023.1"/>
</dbReference>
<dbReference type="NCBIfam" id="TIGR01681">
    <property type="entry name" value="HAD-SF-IIIC"/>
    <property type="match status" value="1"/>
</dbReference>
<dbReference type="Gene3D" id="3.40.50.1000">
    <property type="entry name" value="HAD superfamily/HAD-like"/>
    <property type="match status" value="1"/>
</dbReference>
<dbReference type="KEGG" id="ksc:CD178_00908"/>
<reference evidence="1 2" key="1">
    <citation type="submission" date="2017-08" db="EMBL/GenBank/DDBJ databases">
        <title>Complete genome sequence of Gluconacetobacter saccharivorans CV1 isolated from Fermented Vinegar.</title>
        <authorList>
            <person name="Kim S.-Y."/>
        </authorList>
    </citation>
    <scope>NUCLEOTIDE SEQUENCE [LARGE SCALE GENOMIC DNA]</scope>
    <source>
        <strain evidence="1 2">CV1</strain>
    </source>
</reference>
<evidence type="ECO:0008006" key="3">
    <source>
        <dbReference type="Google" id="ProtNLM"/>
    </source>
</evidence>